<dbReference type="SUPFAM" id="SSF53067">
    <property type="entry name" value="Actin-like ATPase domain"/>
    <property type="match status" value="2"/>
</dbReference>
<dbReference type="AlphaFoldDB" id="A0A420ELE4"/>
<dbReference type="InterPro" id="IPR030673">
    <property type="entry name" value="PyroPPase_GppA_Ppx"/>
</dbReference>
<dbReference type="Gene3D" id="3.30.420.40">
    <property type="match status" value="1"/>
</dbReference>
<dbReference type="InterPro" id="IPR048950">
    <property type="entry name" value="Ppx_GppA_C"/>
</dbReference>
<keyword evidence="5" id="KW-1185">Reference proteome</keyword>
<dbReference type="PANTHER" id="PTHR30005">
    <property type="entry name" value="EXOPOLYPHOSPHATASE"/>
    <property type="match status" value="1"/>
</dbReference>
<dbReference type="InterPro" id="IPR043129">
    <property type="entry name" value="ATPase_NBD"/>
</dbReference>
<dbReference type="Gene3D" id="3.30.420.150">
    <property type="entry name" value="Exopolyphosphatase. Domain 2"/>
    <property type="match status" value="1"/>
</dbReference>
<reference evidence="4 5" key="1">
    <citation type="submission" date="2018-09" db="EMBL/GenBank/DDBJ databases">
        <authorList>
            <person name="Wang Z."/>
        </authorList>
    </citation>
    <scope>NUCLEOTIDE SEQUENCE [LARGE SCALE GENOMIC DNA]</scope>
    <source>
        <strain evidence="4 5">ALS 81</strain>
    </source>
</reference>
<evidence type="ECO:0000259" key="2">
    <source>
        <dbReference type="Pfam" id="PF02541"/>
    </source>
</evidence>
<dbReference type="SUPFAM" id="SSF109604">
    <property type="entry name" value="HD-domain/PDEase-like"/>
    <property type="match status" value="1"/>
</dbReference>
<dbReference type="PANTHER" id="PTHR30005:SF14">
    <property type="entry name" value="EXOPOLYPHOSPHATASE"/>
    <property type="match status" value="1"/>
</dbReference>
<dbReference type="PIRSF" id="PIRSF001267">
    <property type="entry name" value="Pyrophosphatase_GppA_Ppx"/>
    <property type="match status" value="1"/>
</dbReference>
<accession>A0A420ELE4</accession>
<dbReference type="Gene3D" id="1.10.3210.10">
    <property type="entry name" value="Hypothetical protein af1432"/>
    <property type="match status" value="1"/>
</dbReference>
<dbReference type="GO" id="GO:0004309">
    <property type="term" value="F:exopolyphosphatase activity"/>
    <property type="evidence" value="ECO:0007669"/>
    <property type="project" value="TreeGrafter"/>
</dbReference>
<dbReference type="RefSeq" id="WP_120353311.1">
    <property type="nucleotide sequence ID" value="NZ_RAQO01000002.1"/>
</dbReference>
<dbReference type="InterPro" id="IPR050273">
    <property type="entry name" value="GppA/Ppx_hydrolase"/>
</dbReference>
<dbReference type="Pfam" id="PF21447">
    <property type="entry name" value="Ppx-GppA_III"/>
    <property type="match status" value="1"/>
</dbReference>
<dbReference type="EMBL" id="RAQO01000002">
    <property type="protein sequence ID" value="RKF21508.1"/>
    <property type="molecule type" value="Genomic_DNA"/>
</dbReference>
<feature type="domain" description="Ppx/GppA phosphatase C-terminal" evidence="3">
    <location>
        <begin position="316"/>
        <end position="485"/>
    </location>
</feature>
<evidence type="ECO:0000259" key="3">
    <source>
        <dbReference type="Pfam" id="PF21447"/>
    </source>
</evidence>
<dbReference type="InterPro" id="IPR003695">
    <property type="entry name" value="Ppx_GppA_N"/>
</dbReference>
<dbReference type="OrthoDB" id="9793035at2"/>
<evidence type="ECO:0000313" key="4">
    <source>
        <dbReference type="EMBL" id="RKF21508.1"/>
    </source>
</evidence>
<keyword evidence="1" id="KW-0378">Hydrolase</keyword>
<feature type="domain" description="Ppx/GppA phosphatase N-terminal" evidence="2">
    <location>
        <begin position="29"/>
        <end position="308"/>
    </location>
</feature>
<dbReference type="FunFam" id="3.30.420.40:FF:000023">
    <property type="entry name" value="Guanosine-5'-triphosphate,3'-diphosphate pyrophosphatase"/>
    <property type="match status" value="1"/>
</dbReference>
<dbReference type="GO" id="GO:0006798">
    <property type="term" value="P:polyphosphate catabolic process"/>
    <property type="evidence" value="ECO:0007669"/>
    <property type="project" value="TreeGrafter"/>
</dbReference>
<evidence type="ECO:0000313" key="5">
    <source>
        <dbReference type="Proteomes" id="UP000286482"/>
    </source>
</evidence>
<gene>
    <name evidence="4" type="ORF">DBZ36_02345</name>
</gene>
<dbReference type="Pfam" id="PF02541">
    <property type="entry name" value="Ppx-GppA"/>
    <property type="match status" value="1"/>
</dbReference>
<name>A0A420ELE4_9ALTE</name>
<dbReference type="CDD" id="cd24053">
    <property type="entry name" value="ASKHA_NBD_EcPPX-GppA-like"/>
    <property type="match status" value="1"/>
</dbReference>
<evidence type="ECO:0000256" key="1">
    <source>
        <dbReference type="ARBA" id="ARBA00022801"/>
    </source>
</evidence>
<dbReference type="Proteomes" id="UP000286482">
    <property type="component" value="Unassembled WGS sequence"/>
</dbReference>
<organism evidence="4 5">
    <name type="scientific">Alginatibacterium sediminis</name>
    <dbReference type="NCBI Taxonomy" id="2164068"/>
    <lineage>
        <taxon>Bacteria</taxon>
        <taxon>Pseudomonadati</taxon>
        <taxon>Pseudomonadota</taxon>
        <taxon>Gammaproteobacteria</taxon>
        <taxon>Alteromonadales</taxon>
        <taxon>Alteromonadaceae</taxon>
        <taxon>Alginatibacterium</taxon>
    </lineage>
</organism>
<sequence>MFNFSRLLKPRSQTIAALDLGSNSFHLLIADLEDGELRVRDRVKEMVRMGWGLKSDGSLDAETWERALECLSRFGERLRELQSGNVRIVGTKTLRSLKKSEQFLAQAEQLLGHPIEIISGDEEARLVYVGVARYKTPKQGKRLVIDIGGGSAEVILGQALDIELKESLDMGCVALTRRFFKQSKVSAKRLQKAHVYCAGQLQPVVQAFLRETWDECLGASGTIKAVAQVCIAQQWSEGAITLKSLNKIVKLYQEHSSTELSIDGLSKDREPVFLGGVVVLRALFEGLGIESMISAQWAIREALLYELTGRLDHHDIRPASIQKLSERFHVDQDYAELVSLNACHLLEQASENWNLDTQQATQALQWAAKLILVGLDISHSDFHKHGSYIVQHFDLAGFSRSEQQALAALVRAHRKRFPSKLFPIQNTNLLRLCLLLRLAVILSRGKKNSVTDTIEFEVTKHTLRLTVSQEWVAESPLTIADLENEVRYYDDLGYRLLLDCPDCKDAFD</sequence>
<comment type="caution">
    <text evidence="4">The sequence shown here is derived from an EMBL/GenBank/DDBJ whole genome shotgun (WGS) entry which is preliminary data.</text>
</comment>
<protein>
    <submittedName>
        <fullName evidence="4">Ppx/GppA family phosphatase</fullName>
    </submittedName>
</protein>
<proteinExistence type="predicted"/>